<comment type="caution">
    <text evidence="8">The sequence shown here is derived from an EMBL/GenBank/DDBJ whole genome shotgun (WGS) entry which is preliminary data.</text>
</comment>
<name>A0AA88HD13_ARTSF</name>
<evidence type="ECO:0000256" key="1">
    <source>
        <dbReference type="ARBA" id="ARBA00004123"/>
    </source>
</evidence>
<dbReference type="Pfam" id="PF14633">
    <property type="entry name" value="SH2_2"/>
    <property type="match status" value="1"/>
</dbReference>
<dbReference type="InterPro" id="IPR035019">
    <property type="entry name" value="Spt6_SH2_N"/>
</dbReference>
<feature type="compositionally biased region" description="Acidic residues" evidence="6">
    <location>
        <begin position="8"/>
        <end position="20"/>
    </location>
</feature>
<feature type="compositionally biased region" description="Acidic residues" evidence="6">
    <location>
        <begin position="35"/>
        <end position="44"/>
    </location>
</feature>
<dbReference type="Gene3D" id="1.10.150.850">
    <property type="entry name" value="Spt6, helix-hairpin-helix domain"/>
    <property type="match status" value="1"/>
</dbReference>
<dbReference type="Pfam" id="PF17674">
    <property type="entry name" value="HHH_9"/>
    <property type="match status" value="1"/>
</dbReference>
<dbReference type="InterPro" id="IPR035420">
    <property type="entry name" value="Spt6_SH2"/>
</dbReference>
<proteinExistence type="inferred from homology"/>
<evidence type="ECO:0000256" key="2">
    <source>
        <dbReference type="ARBA" id="ARBA00009253"/>
    </source>
</evidence>
<dbReference type="Pfam" id="PF14641">
    <property type="entry name" value="HTH_44"/>
    <property type="match status" value="1"/>
</dbReference>
<feature type="compositionally biased region" description="Acidic residues" evidence="6">
    <location>
        <begin position="84"/>
        <end position="99"/>
    </location>
</feature>
<dbReference type="InterPro" id="IPR035018">
    <property type="entry name" value="Spt6_SH2_C"/>
</dbReference>
<dbReference type="SUPFAM" id="SSF55550">
    <property type="entry name" value="SH2 domain"/>
    <property type="match status" value="1"/>
</dbReference>
<organism evidence="8 9">
    <name type="scientific">Artemia franciscana</name>
    <name type="common">Brine shrimp</name>
    <name type="synonym">Artemia sanfranciscana</name>
    <dbReference type="NCBI Taxonomy" id="6661"/>
    <lineage>
        <taxon>Eukaryota</taxon>
        <taxon>Metazoa</taxon>
        <taxon>Ecdysozoa</taxon>
        <taxon>Arthropoda</taxon>
        <taxon>Crustacea</taxon>
        <taxon>Branchiopoda</taxon>
        <taxon>Anostraca</taxon>
        <taxon>Artemiidae</taxon>
        <taxon>Artemia</taxon>
    </lineage>
</organism>
<dbReference type="InterPro" id="IPR041692">
    <property type="entry name" value="HHH_9"/>
</dbReference>
<dbReference type="EMBL" id="JAVRJZ010000122">
    <property type="protein sequence ID" value="KAK2703057.1"/>
    <property type="molecule type" value="Genomic_DNA"/>
</dbReference>
<dbReference type="GO" id="GO:0034728">
    <property type="term" value="P:nucleosome organization"/>
    <property type="evidence" value="ECO:0007669"/>
    <property type="project" value="TreeGrafter"/>
</dbReference>
<dbReference type="PANTHER" id="PTHR10145">
    <property type="entry name" value="TRANSCRIPTION ELONGATION FACTOR SPT6"/>
    <property type="match status" value="1"/>
</dbReference>
<accession>A0AA88HD13</accession>
<evidence type="ECO:0000256" key="4">
    <source>
        <dbReference type="ARBA" id="ARBA00023242"/>
    </source>
</evidence>
<dbReference type="InterPro" id="IPR037027">
    <property type="entry name" value="YqgF/RNaseH-like_dom_sf"/>
</dbReference>
<gene>
    <name evidence="8" type="ORF">QYM36_018400</name>
</gene>
<dbReference type="InterPro" id="IPR023319">
    <property type="entry name" value="Tex-like_HTH_dom_sf"/>
</dbReference>
<evidence type="ECO:0000313" key="9">
    <source>
        <dbReference type="Proteomes" id="UP001187531"/>
    </source>
</evidence>
<dbReference type="Pfam" id="PF22706">
    <property type="entry name" value="Tex_central_region"/>
    <property type="match status" value="1"/>
</dbReference>
<dbReference type="SUPFAM" id="SSF50249">
    <property type="entry name" value="Nucleic acid-binding proteins"/>
    <property type="match status" value="1"/>
</dbReference>
<dbReference type="Pfam" id="PF00575">
    <property type="entry name" value="S1"/>
    <property type="match status" value="1"/>
</dbReference>
<dbReference type="Gene3D" id="1.10.10.650">
    <property type="entry name" value="RuvA domain 2-like"/>
    <property type="match status" value="1"/>
</dbReference>
<dbReference type="Gene3D" id="2.40.50.140">
    <property type="entry name" value="Nucleic acid-binding proteins"/>
    <property type="match status" value="1"/>
</dbReference>
<dbReference type="Gene3D" id="3.30.505.10">
    <property type="entry name" value="SH2 domain"/>
    <property type="match status" value="2"/>
</dbReference>
<comment type="similarity">
    <text evidence="2 5">Belongs to the SPT6 family.</text>
</comment>
<keyword evidence="4 5" id="KW-0539">Nucleus</keyword>
<dbReference type="GO" id="GO:0008023">
    <property type="term" value="C:transcription elongation factor complex"/>
    <property type="evidence" value="ECO:0007669"/>
    <property type="project" value="TreeGrafter"/>
</dbReference>
<sequence>MADFVISEAEESENEEELDELERRRLKKLKAVKESDDEEEEDDDERLREELKDLIDDAPIEDESGDESGSEGSYKGRKRRREEDELDDNLEEEDYELLEENLGVKLKRKKQFRRVQRLEDDESEEEEGDGRERVANELFEGSDQEGEDVESPERLPRAEEDLEAEEESDADDFIVDDEGKPIGGRRKKPIFTDHALQTAQDTFGVDFDFDEFMVDEEAEEEESDVEYEEDGGRKKTKKIGRKKTARKSIFEVFEPSELERGHFTDFDVQVRETDVPERMQLRMIPVTSASESELDKEAEWIYRQAFLKSPVSSQDWYVEYRRRLGAERDVIPKIKKTLDHMRNQNLEVPFIAFYRKEIIHPAFDINDLWRIYKFDEKWCQLQNRKNNMIKLFKKMRKYQEEKIMAAMDKPLDESMRILKDEDIQRLEDASSLEEIRDNYIHFMLYYGDDVPVMQEADRQKQREEYKRRMELREIRRQERMENGEEGDEPMEEEADEPPPPDEDETIRQARKSDLYSVCRRAGLDGLAKRFGLTPEQFAENLRDGYQRHEVDQYPGDPIECASEFGNSRFADPKDALRAAKYMVAMQLAREPLVRHCVREVFYERARINVVPTKDGIKEIDENHPLYALKYIKDKPIRTITGDQFLKLVSGEKDKLIKVEFQHNIKGTTNPSYLEEIKQLYIRDEFSRQVQEWNKIRGEAIEECIQKILYPAFTLELQTLLVKEAHEFISRACSHKLSNILKIAPYHIEFPDEEEDEWDTKEGIRVLSIAYVPDFNSASFGIMLSPDGEAQETIRFEHLLKRRDAYREADRRGKLNDLSRLKDFIFNKKPHVICVGSESREAERVIEDIRNVVKELVDEEQFPTINVELVDDSMAKVYAVSKQAEMEFREFPELLRVAVSLGRRLQDPLLEFSQLCNPDNEILCLKYHPLQDQLSDEELLEVLYYEFINRSNEVGVDINRAINFPHTSYIVQFVCGLGPRKATALMKTLKQTNQRLENRTQLVTHCHMGPKVFVNCAGFIKIDTNAVSDSTETYIEVLDGTRVHPETYEWARKMAVDALEYDEEDANPGDAIVDILQNPEKLKELDLDAFANELERQSFGNKSITLYDIREELNHRYKDLRQPYRPPDAKEKFQLLIKESPDSLYRGKLVQVIVTNFARRKPQREQLDHANPVRNEETGLWQCPFCSKNDYPDLSEVWNHFDAGDCQGTAQGVQVRMDNGISGFIPVKSLSDSEVTNPEERVKPGQLIYARIMKVDEEKFKIICTSKTSDLVDKDHFWKPQRDPYYDTEAENKDLKKEEDLRKAKSRQTYTKRVIVHPNFQNISYKEAEEKMALFDQGDVIVRPSSKGSDHLTVTWKVTDGIYQHIDVKEEGKENDFSIGQVLRIGDDEFEDLDEIIARHVNPLAANARDIIGYKYYKDFNLTLPENLHIKERDKTDEYLREEKKKNPGKINYLLCPSKEFPGKFLLSYMPRDKLVHEYITVTPEGFRLRGQVFDTFNQTLKWFKEHFKDRMPRMQTRTPQVGDQTPGARSVSGYAGAQTPGAYSAFGANTPYTPSGQTPFMTPYTSQTPRYTAPVAAGYSYGGMTPRTPSYPSSSRQIPSSYPPTVPMQIPPTVPVQPRIPMGGGGVEDWGKAAIEWAKSRGATTPRGAQTPRGAVTPRYDDARNGSRTPGRQTPGRQTPGRQTPGRQTPGRQTPGRQTPRQGGTPMDLGDSTPLYDER</sequence>
<dbReference type="PIRSF" id="PIRSF036947">
    <property type="entry name" value="Spt6"/>
    <property type="match status" value="1"/>
</dbReference>
<keyword evidence="3 5" id="KW-0804">Transcription</keyword>
<dbReference type="Gene3D" id="1.10.10.2740">
    <property type="entry name" value="Spt6, Death-like domain"/>
    <property type="match status" value="1"/>
</dbReference>
<dbReference type="InterPro" id="IPR042066">
    <property type="entry name" value="Spt6_death-like"/>
</dbReference>
<feature type="compositionally biased region" description="Acidic residues" evidence="6">
    <location>
        <begin position="218"/>
        <end position="229"/>
    </location>
</feature>
<dbReference type="InterPro" id="IPR003029">
    <property type="entry name" value="S1_domain"/>
</dbReference>
<dbReference type="InterPro" id="IPR028083">
    <property type="entry name" value="Spt6_acidic_N_dom"/>
</dbReference>
<dbReference type="FunFam" id="1.10.3500.10:FF:000006">
    <property type="entry name" value="Transcription elongation factor spt6"/>
    <property type="match status" value="1"/>
</dbReference>
<dbReference type="InterPro" id="IPR000980">
    <property type="entry name" value="SH2"/>
</dbReference>
<dbReference type="InterPro" id="IPR012337">
    <property type="entry name" value="RNaseH-like_sf"/>
</dbReference>
<dbReference type="InterPro" id="IPR028231">
    <property type="entry name" value="Spt6_YqgF"/>
</dbReference>
<dbReference type="Gene3D" id="1.10.3500.10">
    <property type="entry name" value="Tex N-terminal region-like"/>
    <property type="match status" value="1"/>
</dbReference>
<dbReference type="InterPro" id="IPR055179">
    <property type="entry name" value="Tex-like_central_region"/>
</dbReference>
<dbReference type="PANTHER" id="PTHR10145:SF6">
    <property type="entry name" value="TRANSCRIPTION ELONGATION FACTOR SPT6"/>
    <property type="match status" value="1"/>
</dbReference>
<protein>
    <recommendedName>
        <fullName evidence="7">S1 motif domain-containing protein</fullName>
    </recommendedName>
</protein>
<dbReference type="SMART" id="SM00252">
    <property type="entry name" value="SH2"/>
    <property type="match status" value="1"/>
</dbReference>
<dbReference type="SUPFAM" id="SSF53098">
    <property type="entry name" value="Ribonuclease H-like"/>
    <property type="match status" value="1"/>
</dbReference>
<dbReference type="FunFam" id="1.10.10.650:FF:000002">
    <property type="entry name" value="Transcription elongation factor spt6"/>
    <property type="match status" value="1"/>
</dbReference>
<evidence type="ECO:0000256" key="6">
    <source>
        <dbReference type="SAM" id="MobiDB-lite"/>
    </source>
</evidence>
<dbReference type="InterPro" id="IPR023323">
    <property type="entry name" value="Tex-like_dom_sf"/>
</dbReference>
<dbReference type="Proteomes" id="UP001187531">
    <property type="component" value="Unassembled WGS sequence"/>
</dbReference>
<keyword evidence="9" id="KW-1185">Reference proteome</keyword>
<dbReference type="FunFam" id="3.30.505.10:FF:000030">
    <property type="entry name" value="Transcription elongation factor spt6"/>
    <property type="match status" value="1"/>
</dbReference>
<dbReference type="Pfam" id="PF14632">
    <property type="entry name" value="SPT6_acidic"/>
    <property type="match status" value="1"/>
</dbReference>
<feature type="compositionally biased region" description="Acidic residues" evidence="6">
    <location>
        <begin position="119"/>
        <end position="129"/>
    </location>
</feature>
<feature type="domain" description="S1 motif" evidence="7">
    <location>
        <begin position="1211"/>
        <end position="1266"/>
    </location>
</feature>
<evidence type="ECO:0000256" key="5">
    <source>
        <dbReference type="PIRNR" id="PIRNR036947"/>
    </source>
</evidence>
<dbReference type="FunFam" id="1.10.10.2740:FF:000002">
    <property type="entry name" value="Transcription elongation factor Spt6"/>
    <property type="match status" value="1"/>
</dbReference>
<comment type="function">
    <text evidence="5">Histone H3-H4 chaperone that plays a role in maintenance of chromatin structure during RNA polymerase II transcription elongation.</text>
</comment>
<feature type="region of interest" description="Disordered" evidence="6">
    <location>
        <begin position="474"/>
        <end position="510"/>
    </location>
</feature>
<feature type="region of interest" description="Disordered" evidence="6">
    <location>
        <begin position="218"/>
        <end position="238"/>
    </location>
</feature>
<feature type="compositionally biased region" description="Basic and acidic residues" evidence="6">
    <location>
        <begin position="45"/>
        <end position="55"/>
    </location>
</feature>
<dbReference type="InterPro" id="IPR032706">
    <property type="entry name" value="Spt6_HHH"/>
</dbReference>
<dbReference type="CDD" id="cd09928">
    <property type="entry name" value="SH2_Cterm_SPT6_like"/>
    <property type="match status" value="1"/>
</dbReference>
<dbReference type="InterPro" id="IPR036860">
    <property type="entry name" value="SH2_dom_sf"/>
</dbReference>
<dbReference type="CDD" id="cd09918">
    <property type="entry name" value="SH2_Nterm_SPT6_like"/>
    <property type="match status" value="1"/>
</dbReference>
<dbReference type="InterPro" id="IPR017072">
    <property type="entry name" value="TF_Spt6"/>
</dbReference>
<feature type="compositionally biased region" description="Polar residues" evidence="6">
    <location>
        <begin position="1666"/>
        <end position="1702"/>
    </location>
</feature>
<dbReference type="Pfam" id="PF14639">
    <property type="entry name" value="YqgF"/>
    <property type="match status" value="1"/>
</dbReference>
<dbReference type="Pfam" id="PF14635">
    <property type="entry name" value="HHH_7"/>
    <property type="match status" value="1"/>
</dbReference>
<dbReference type="InterPro" id="IPR028088">
    <property type="entry name" value="Spt6_HTH_DNA-bd_dom"/>
</dbReference>
<dbReference type="Gene3D" id="3.30.420.140">
    <property type="entry name" value="YqgF/RNase H-like domain"/>
    <property type="match status" value="1"/>
</dbReference>
<dbReference type="SUPFAM" id="SSF158832">
    <property type="entry name" value="Tex N-terminal region-like"/>
    <property type="match status" value="1"/>
</dbReference>
<feature type="compositionally biased region" description="Basic residues" evidence="6">
    <location>
        <begin position="105"/>
        <end position="115"/>
    </location>
</feature>
<feature type="compositionally biased region" description="Acidic residues" evidence="6">
    <location>
        <begin position="483"/>
        <end position="504"/>
    </location>
</feature>
<dbReference type="PROSITE" id="PS50126">
    <property type="entry name" value="S1"/>
    <property type="match status" value="1"/>
</dbReference>
<dbReference type="GO" id="GO:0042393">
    <property type="term" value="F:histone binding"/>
    <property type="evidence" value="ECO:0007669"/>
    <property type="project" value="TreeGrafter"/>
</dbReference>
<dbReference type="GO" id="GO:0031491">
    <property type="term" value="F:nucleosome binding"/>
    <property type="evidence" value="ECO:0007669"/>
    <property type="project" value="TreeGrafter"/>
</dbReference>
<feature type="region of interest" description="Disordered" evidence="6">
    <location>
        <begin position="1"/>
        <end position="187"/>
    </location>
</feature>
<dbReference type="SUPFAM" id="SSF47781">
    <property type="entry name" value="RuvA domain 2-like"/>
    <property type="match status" value="2"/>
</dbReference>
<evidence type="ECO:0000313" key="8">
    <source>
        <dbReference type="EMBL" id="KAK2703057.1"/>
    </source>
</evidence>
<evidence type="ECO:0000256" key="3">
    <source>
        <dbReference type="ARBA" id="ARBA00023163"/>
    </source>
</evidence>
<dbReference type="GO" id="GO:0140673">
    <property type="term" value="P:transcription elongation-coupled chromatin remodeling"/>
    <property type="evidence" value="ECO:0007669"/>
    <property type="project" value="InterPro"/>
</dbReference>
<feature type="compositionally biased region" description="Acidic residues" evidence="6">
    <location>
        <begin position="56"/>
        <end position="69"/>
    </location>
</feature>
<feature type="compositionally biased region" description="Acidic residues" evidence="6">
    <location>
        <begin position="160"/>
        <end position="176"/>
    </location>
</feature>
<comment type="subcellular location">
    <subcellularLocation>
        <location evidence="1 5">Nucleus</location>
    </subcellularLocation>
</comment>
<reference evidence="8" key="1">
    <citation type="submission" date="2023-07" db="EMBL/GenBank/DDBJ databases">
        <title>Chromosome-level genome assembly of Artemia franciscana.</title>
        <authorList>
            <person name="Jo E."/>
        </authorList>
    </citation>
    <scope>NUCLEOTIDE SEQUENCE</scope>
    <source>
        <tissue evidence="8">Whole body</tissue>
    </source>
</reference>
<dbReference type="CDD" id="cd00164">
    <property type="entry name" value="S1_like"/>
    <property type="match status" value="1"/>
</dbReference>
<feature type="region of interest" description="Disordered" evidence="6">
    <location>
        <begin position="1639"/>
        <end position="1719"/>
    </location>
</feature>
<dbReference type="GO" id="GO:0003677">
    <property type="term" value="F:DNA binding"/>
    <property type="evidence" value="ECO:0007669"/>
    <property type="project" value="InterPro"/>
</dbReference>
<dbReference type="FunFam" id="1.10.150.850:FF:000004">
    <property type="entry name" value="Transcription elongation factor SPT6"/>
    <property type="match status" value="1"/>
</dbReference>
<evidence type="ECO:0000259" key="7">
    <source>
        <dbReference type="PROSITE" id="PS50126"/>
    </source>
</evidence>
<dbReference type="InterPro" id="IPR010994">
    <property type="entry name" value="RuvA_2-like"/>
</dbReference>
<dbReference type="InterPro" id="IPR012340">
    <property type="entry name" value="NA-bd_OB-fold"/>
</dbReference>
<feature type="compositionally biased region" description="Acidic residues" evidence="6">
    <location>
        <begin position="140"/>
        <end position="150"/>
    </location>
</feature>